<keyword evidence="4" id="KW-1185">Reference proteome</keyword>
<dbReference type="STRING" id="7222.B4JNP0"/>
<feature type="region of interest" description="Disordered" evidence="1">
    <location>
        <begin position="294"/>
        <end position="377"/>
    </location>
</feature>
<dbReference type="PANTHER" id="PTHR15739:SF5">
    <property type="entry name" value="LD23158P"/>
    <property type="match status" value="1"/>
</dbReference>
<name>B4JNP0_DROGR</name>
<proteinExistence type="predicted"/>
<dbReference type="Gene3D" id="1.20.1280.50">
    <property type="match status" value="1"/>
</dbReference>
<feature type="region of interest" description="Disordered" evidence="1">
    <location>
        <begin position="424"/>
        <end position="457"/>
    </location>
</feature>
<protein>
    <submittedName>
        <fullName evidence="3">GH24855</fullName>
    </submittedName>
</protein>
<dbReference type="FunCoup" id="B4JNP0">
    <property type="interactions" value="105"/>
</dbReference>
<dbReference type="CDD" id="cd00122">
    <property type="entry name" value="MBD"/>
    <property type="match status" value="1"/>
</dbReference>
<dbReference type="InParanoid" id="B4JNP0"/>
<dbReference type="InterPro" id="IPR001810">
    <property type="entry name" value="F-box_dom"/>
</dbReference>
<organism evidence="4">
    <name type="scientific">Drosophila grimshawi</name>
    <name type="common">Hawaiian fruit fly</name>
    <name type="synonym">Idiomyia grimshawi</name>
    <dbReference type="NCBI Taxonomy" id="7222"/>
    <lineage>
        <taxon>Eukaryota</taxon>
        <taxon>Metazoa</taxon>
        <taxon>Ecdysozoa</taxon>
        <taxon>Arthropoda</taxon>
        <taxon>Hexapoda</taxon>
        <taxon>Insecta</taxon>
        <taxon>Pterygota</taxon>
        <taxon>Neoptera</taxon>
        <taxon>Endopterygota</taxon>
        <taxon>Diptera</taxon>
        <taxon>Brachycera</taxon>
        <taxon>Muscomorpha</taxon>
        <taxon>Ephydroidea</taxon>
        <taxon>Drosophilidae</taxon>
        <taxon>Drosophila</taxon>
        <taxon>Hawaiian Drosophila</taxon>
    </lineage>
</organism>
<dbReference type="KEGG" id="dgr:6566034"/>
<dbReference type="SUPFAM" id="SSF54171">
    <property type="entry name" value="DNA-binding domain"/>
    <property type="match status" value="1"/>
</dbReference>
<feature type="domain" description="MBD" evidence="2">
    <location>
        <begin position="153"/>
        <end position="222"/>
    </location>
</feature>
<dbReference type="InterPro" id="IPR032675">
    <property type="entry name" value="LRR_dom_sf"/>
</dbReference>
<sequence>MSATQTTNTNCDINNINDISNNGSGLTSIPRATSSPQPLAEPRTESEPQTDFDKQKEAMLLNHLQTGKPDASEGAGGNLLLSKRSRMRFMSYSGSSSDEASETTKRLKKTTDDNDHPPCMLQMRSKSMYQFDPTSSNAKTPKRRRSVAANKLLATDPFYRLPFEHGWKRELVLPSNLNNARQQADVIFISPGGKKLRSRDDIVPLLVPGLSIDHFCFKPQLQNAGEHYETVRQGQSAKECRRLLAAAKQQKQQGQGQQQKPQGQQQKQQEQQKPQQQQQQVTNSIDLGKQATSTLTPVFGKRVPKPKVPKGASPPPEGWTPTTAVKGNARVLAASNGNSSGGIGSSAGNSARRRGNQTNKSAKTAPEPTTVVQPKLPLQPQSAVKTIITCAKCLQAINGRNQAYRVGLSAVESYICKRCVKPGSKASLSPPADIARQQQPRGPEHTNANGNDGNNKLDKEMIDENVNAAGNWVIVENIAQHNNLPHAKLRDDSPALRCGRKITPKPMEVVVINGRKAVAVAVSPPRTRPQIPLFTGNQNVDINLRSLARRNAAAARDKLKQVVDFISSSSMGCQLMTAVMKTLDLHERVRLSSVCKTWAMIGRDRSVWRTVKLRDTHISNWMLLLRDMTIYRTVELDMMGVRFDNPKMRFDGDLRLLKSLRILRTDASEAKFVETIVKCMPQLLELRTTCVSRALNLANIETMLDLCVLRIRMLEPKASIISLPPLQKLSCLRELSLRGISNMAKLELLQLEGLQQLETLVLGSCRGMKVAAFGQQVLPSLKRLRHLRLENHNSNRSFHIKEIMDGIAAAGTVKRVELINVNVDAELSRQLSECKSLQELLLLPNFHNHTAYMVHYIMQAINENSEQLNVFRLGITYELLSVTRALGMIHKKDCVPVLLPIPGVPENDVLNESDEPIAYLPVDRLESILHHMMPQGWLTVAKVSQLETINLKFLAAPSTNKGGFSNT</sequence>
<feature type="compositionally biased region" description="Basic and acidic residues" evidence="1">
    <location>
        <begin position="42"/>
        <end position="52"/>
    </location>
</feature>
<dbReference type="SUPFAM" id="SSF81383">
    <property type="entry name" value="F-box domain"/>
    <property type="match status" value="1"/>
</dbReference>
<feature type="region of interest" description="Disordered" evidence="1">
    <location>
        <begin position="1"/>
        <end position="52"/>
    </location>
</feature>
<gene>
    <name evidence="3" type="primary">Dgri\GH24855</name>
    <name evidence="3" type="ORF">Dgri_GH24855</name>
</gene>
<feature type="compositionally biased region" description="Low complexity" evidence="1">
    <location>
        <begin position="248"/>
        <end position="280"/>
    </location>
</feature>
<dbReference type="InterPro" id="IPR001739">
    <property type="entry name" value="Methyl_CpG_DNA-bd"/>
</dbReference>
<dbReference type="Gene3D" id="3.30.890.10">
    <property type="entry name" value="Methyl-cpg-binding Protein 2, Chain A"/>
    <property type="match status" value="1"/>
</dbReference>
<dbReference type="InterPro" id="IPR016177">
    <property type="entry name" value="DNA-bd_dom_sf"/>
</dbReference>
<evidence type="ECO:0000313" key="4">
    <source>
        <dbReference type="Proteomes" id="UP000001070"/>
    </source>
</evidence>
<feature type="compositionally biased region" description="Basic and acidic residues" evidence="1">
    <location>
        <begin position="102"/>
        <end position="116"/>
    </location>
</feature>
<dbReference type="InterPro" id="IPR036047">
    <property type="entry name" value="F-box-like_dom_sf"/>
</dbReference>
<feature type="compositionally biased region" description="Polar residues" evidence="1">
    <location>
        <begin position="26"/>
        <end position="37"/>
    </location>
</feature>
<dbReference type="PhylomeDB" id="B4JNP0"/>
<accession>B4JNP0</accession>
<dbReference type="SUPFAM" id="SSF52047">
    <property type="entry name" value="RNI-like"/>
    <property type="match status" value="1"/>
</dbReference>
<dbReference type="HOGENOM" id="CLU_006605_0_0_1"/>
<dbReference type="Pfam" id="PF12937">
    <property type="entry name" value="F-box-like"/>
    <property type="match status" value="1"/>
</dbReference>
<dbReference type="Pfam" id="PF01429">
    <property type="entry name" value="MBD"/>
    <property type="match status" value="1"/>
</dbReference>
<dbReference type="SMART" id="SM00391">
    <property type="entry name" value="MBD"/>
    <property type="match status" value="1"/>
</dbReference>
<dbReference type="OrthoDB" id="61560at2759"/>
<dbReference type="EMBL" id="CH916371">
    <property type="protein sequence ID" value="EDV92333.1"/>
    <property type="molecule type" value="Genomic_DNA"/>
</dbReference>
<dbReference type="Gene3D" id="3.80.10.10">
    <property type="entry name" value="Ribonuclease Inhibitor"/>
    <property type="match status" value="1"/>
</dbReference>
<dbReference type="InterPro" id="IPR052283">
    <property type="entry name" value="GenomicStab_NeuMorph_Reg"/>
</dbReference>
<dbReference type="PANTHER" id="PTHR15739">
    <property type="entry name" value="ZINC FINGER PROTEIN"/>
    <property type="match status" value="1"/>
</dbReference>
<dbReference type="PROSITE" id="PS50982">
    <property type="entry name" value="MBD"/>
    <property type="match status" value="1"/>
</dbReference>
<evidence type="ECO:0000259" key="2">
    <source>
        <dbReference type="PROSITE" id="PS50982"/>
    </source>
</evidence>
<dbReference type="eggNOG" id="ENOG502QR16">
    <property type="taxonomic scope" value="Eukaryota"/>
</dbReference>
<feature type="region of interest" description="Disordered" evidence="1">
    <location>
        <begin position="91"/>
        <end position="118"/>
    </location>
</feature>
<dbReference type="AlphaFoldDB" id="B4JNP0"/>
<reference evidence="3 4" key="1">
    <citation type="journal article" date="2007" name="Nature">
        <title>Evolution of genes and genomes on the Drosophila phylogeny.</title>
        <authorList>
            <consortium name="Drosophila 12 Genomes Consortium"/>
            <person name="Clark A.G."/>
            <person name="Eisen M.B."/>
            <person name="Smith D.R."/>
            <person name="Bergman C.M."/>
            <person name="Oliver B."/>
            <person name="Markow T.A."/>
            <person name="Kaufman T.C."/>
            <person name="Kellis M."/>
            <person name="Gelbart W."/>
            <person name="Iyer V.N."/>
            <person name="Pollard D.A."/>
            <person name="Sackton T.B."/>
            <person name="Larracuente A.M."/>
            <person name="Singh N.D."/>
            <person name="Abad J.P."/>
            <person name="Abt D.N."/>
            <person name="Adryan B."/>
            <person name="Aguade M."/>
            <person name="Akashi H."/>
            <person name="Anderson W.W."/>
            <person name="Aquadro C.F."/>
            <person name="Ardell D.H."/>
            <person name="Arguello R."/>
            <person name="Artieri C.G."/>
            <person name="Barbash D.A."/>
            <person name="Barker D."/>
            <person name="Barsanti P."/>
            <person name="Batterham P."/>
            <person name="Batzoglou S."/>
            <person name="Begun D."/>
            <person name="Bhutkar A."/>
            <person name="Blanco E."/>
            <person name="Bosak S.A."/>
            <person name="Bradley R.K."/>
            <person name="Brand A.D."/>
            <person name="Brent M.R."/>
            <person name="Brooks A.N."/>
            <person name="Brown R.H."/>
            <person name="Butlin R.K."/>
            <person name="Caggese C."/>
            <person name="Calvi B.R."/>
            <person name="Bernardo de Carvalho A."/>
            <person name="Caspi A."/>
            <person name="Castrezana S."/>
            <person name="Celniker S.E."/>
            <person name="Chang J.L."/>
            <person name="Chapple C."/>
            <person name="Chatterji S."/>
            <person name="Chinwalla A."/>
            <person name="Civetta A."/>
            <person name="Clifton S.W."/>
            <person name="Comeron J.M."/>
            <person name="Costello J.C."/>
            <person name="Coyne J.A."/>
            <person name="Daub J."/>
            <person name="David R.G."/>
            <person name="Delcher A.L."/>
            <person name="Delehaunty K."/>
            <person name="Do C.B."/>
            <person name="Ebling H."/>
            <person name="Edwards K."/>
            <person name="Eickbush T."/>
            <person name="Evans J.D."/>
            <person name="Filipski A."/>
            <person name="Findeiss S."/>
            <person name="Freyhult E."/>
            <person name="Fulton L."/>
            <person name="Fulton R."/>
            <person name="Garcia A.C."/>
            <person name="Gardiner A."/>
            <person name="Garfield D.A."/>
            <person name="Garvin B.E."/>
            <person name="Gibson G."/>
            <person name="Gilbert D."/>
            <person name="Gnerre S."/>
            <person name="Godfrey J."/>
            <person name="Good R."/>
            <person name="Gotea V."/>
            <person name="Gravely B."/>
            <person name="Greenberg A.J."/>
            <person name="Griffiths-Jones S."/>
            <person name="Gross S."/>
            <person name="Guigo R."/>
            <person name="Gustafson E.A."/>
            <person name="Haerty W."/>
            <person name="Hahn M.W."/>
            <person name="Halligan D.L."/>
            <person name="Halpern A.L."/>
            <person name="Halter G.M."/>
            <person name="Han M.V."/>
            <person name="Heger A."/>
            <person name="Hillier L."/>
            <person name="Hinrichs A.S."/>
            <person name="Holmes I."/>
            <person name="Hoskins R.A."/>
            <person name="Hubisz M.J."/>
            <person name="Hultmark D."/>
            <person name="Huntley M.A."/>
            <person name="Jaffe D.B."/>
            <person name="Jagadeeshan S."/>
            <person name="Jeck W.R."/>
            <person name="Johnson J."/>
            <person name="Jones C.D."/>
            <person name="Jordan W.C."/>
            <person name="Karpen G.H."/>
            <person name="Kataoka E."/>
            <person name="Keightley P.D."/>
            <person name="Kheradpour P."/>
            <person name="Kirkness E.F."/>
            <person name="Koerich L.B."/>
            <person name="Kristiansen K."/>
            <person name="Kudrna D."/>
            <person name="Kulathinal R.J."/>
            <person name="Kumar S."/>
            <person name="Kwok R."/>
            <person name="Lander E."/>
            <person name="Langley C.H."/>
            <person name="Lapoint R."/>
            <person name="Lazzaro B.P."/>
            <person name="Lee S.J."/>
            <person name="Levesque L."/>
            <person name="Li R."/>
            <person name="Lin C.F."/>
            <person name="Lin M.F."/>
            <person name="Lindblad-Toh K."/>
            <person name="Llopart A."/>
            <person name="Long M."/>
            <person name="Low L."/>
            <person name="Lozovsky E."/>
            <person name="Lu J."/>
            <person name="Luo M."/>
            <person name="Machado C.A."/>
            <person name="Makalowski W."/>
            <person name="Marzo M."/>
            <person name="Matsuda M."/>
            <person name="Matzkin L."/>
            <person name="McAllister B."/>
            <person name="McBride C.S."/>
            <person name="McKernan B."/>
            <person name="McKernan K."/>
            <person name="Mendez-Lago M."/>
            <person name="Minx P."/>
            <person name="Mollenhauer M.U."/>
            <person name="Montooth K."/>
            <person name="Mount S.M."/>
            <person name="Mu X."/>
            <person name="Myers E."/>
            <person name="Negre B."/>
            <person name="Newfeld S."/>
            <person name="Nielsen R."/>
            <person name="Noor M.A."/>
            <person name="O'Grady P."/>
            <person name="Pachter L."/>
            <person name="Papaceit M."/>
            <person name="Parisi M.J."/>
            <person name="Parisi M."/>
            <person name="Parts L."/>
            <person name="Pedersen J.S."/>
            <person name="Pesole G."/>
            <person name="Phillippy A.M."/>
            <person name="Ponting C.P."/>
            <person name="Pop M."/>
            <person name="Porcelli D."/>
            <person name="Powell J.R."/>
            <person name="Prohaska S."/>
            <person name="Pruitt K."/>
            <person name="Puig M."/>
            <person name="Quesneville H."/>
            <person name="Ram K.R."/>
            <person name="Rand D."/>
            <person name="Rasmussen M.D."/>
            <person name="Reed L.K."/>
            <person name="Reenan R."/>
            <person name="Reily A."/>
            <person name="Remington K.A."/>
            <person name="Rieger T.T."/>
            <person name="Ritchie M.G."/>
            <person name="Robin C."/>
            <person name="Rogers Y.H."/>
            <person name="Rohde C."/>
            <person name="Rozas J."/>
            <person name="Rubenfield M.J."/>
            <person name="Ruiz A."/>
            <person name="Russo S."/>
            <person name="Salzberg S.L."/>
            <person name="Sanchez-Gracia A."/>
            <person name="Saranga D.J."/>
            <person name="Sato H."/>
            <person name="Schaeffer S.W."/>
            <person name="Schatz M.C."/>
            <person name="Schlenke T."/>
            <person name="Schwartz R."/>
            <person name="Segarra C."/>
            <person name="Singh R.S."/>
            <person name="Sirot L."/>
            <person name="Sirota M."/>
            <person name="Sisneros N.B."/>
            <person name="Smith C.D."/>
            <person name="Smith T.F."/>
            <person name="Spieth J."/>
            <person name="Stage D.E."/>
            <person name="Stark A."/>
            <person name="Stephan W."/>
            <person name="Strausberg R.L."/>
            <person name="Strempel S."/>
            <person name="Sturgill D."/>
            <person name="Sutton G."/>
            <person name="Sutton G.G."/>
            <person name="Tao W."/>
            <person name="Teichmann S."/>
            <person name="Tobari Y.N."/>
            <person name="Tomimura Y."/>
            <person name="Tsolas J.M."/>
            <person name="Valente V.L."/>
            <person name="Venter E."/>
            <person name="Venter J.C."/>
            <person name="Vicario S."/>
            <person name="Vieira F.G."/>
            <person name="Vilella A.J."/>
            <person name="Villasante A."/>
            <person name="Walenz B."/>
            <person name="Wang J."/>
            <person name="Wasserman M."/>
            <person name="Watts T."/>
            <person name="Wilson D."/>
            <person name="Wilson R.K."/>
            <person name="Wing R.A."/>
            <person name="Wolfner M.F."/>
            <person name="Wong A."/>
            <person name="Wong G.K."/>
            <person name="Wu C.I."/>
            <person name="Wu G."/>
            <person name="Yamamoto D."/>
            <person name="Yang H.P."/>
            <person name="Yang S.P."/>
            <person name="Yorke J.A."/>
            <person name="Yoshida K."/>
            <person name="Zdobnov E."/>
            <person name="Zhang P."/>
            <person name="Zhang Y."/>
            <person name="Zimin A.V."/>
            <person name="Baldwin J."/>
            <person name="Abdouelleil A."/>
            <person name="Abdulkadir J."/>
            <person name="Abebe A."/>
            <person name="Abera B."/>
            <person name="Abreu J."/>
            <person name="Acer S.C."/>
            <person name="Aftuck L."/>
            <person name="Alexander A."/>
            <person name="An P."/>
            <person name="Anderson E."/>
            <person name="Anderson S."/>
            <person name="Arachi H."/>
            <person name="Azer M."/>
            <person name="Bachantsang P."/>
            <person name="Barry A."/>
            <person name="Bayul T."/>
            <person name="Berlin A."/>
            <person name="Bessette D."/>
            <person name="Bloom T."/>
            <person name="Blye J."/>
            <person name="Boguslavskiy L."/>
            <person name="Bonnet C."/>
            <person name="Boukhgalter B."/>
            <person name="Bourzgui I."/>
            <person name="Brown A."/>
            <person name="Cahill P."/>
            <person name="Channer S."/>
            <person name="Cheshatsang Y."/>
            <person name="Chuda L."/>
            <person name="Citroen M."/>
            <person name="Collymore A."/>
            <person name="Cooke P."/>
            <person name="Costello M."/>
            <person name="D'Aco K."/>
            <person name="Daza R."/>
            <person name="De Haan G."/>
            <person name="DeGray S."/>
            <person name="DeMaso C."/>
            <person name="Dhargay N."/>
            <person name="Dooley K."/>
            <person name="Dooley E."/>
            <person name="Doricent M."/>
            <person name="Dorje P."/>
            <person name="Dorjee K."/>
            <person name="Dupes A."/>
            <person name="Elong R."/>
            <person name="Falk J."/>
            <person name="Farina A."/>
            <person name="Faro S."/>
            <person name="Ferguson D."/>
            <person name="Fisher S."/>
            <person name="Foley C.D."/>
            <person name="Franke A."/>
            <person name="Friedrich D."/>
            <person name="Gadbois L."/>
            <person name="Gearin G."/>
            <person name="Gearin C.R."/>
            <person name="Giannoukos G."/>
            <person name="Goode T."/>
            <person name="Graham J."/>
            <person name="Grandbois E."/>
            <person name="Grewal S."/>
            <person name="Gyaltsen K."/>
            <person name="Hafez N."/>
            <person name="Hagos B."/>
            <person name="Hall J."/>
            <person name="Henson C."/>
            <person name="Hollinger A."/>
            <person name="Honan T."/>
            <person name="Huard M.D."/>
            <person name="Hughes L."/>
            <person name="Hurhula B."/>
            <person name="Husby M.E."/>
            <person name="Kamat A."/>
            <person name="Kanga B."/>
            <person name="Kashin S."/>
            <person name="Khazanovich D."/>
            <person name="Kisner P."/>
            <person name="Lance K."/>
            <person name="Lara M."/>
            <person name="Lee W."/>
            <person name="Lennon N."/>
            <person name="Letendre F."/>
            <person name="LeVine R."/>
            <person name="Lipovsky A."/>
            <person name="Liu X."/>
            <person name="Liu J."/>
            <person name="Liu S."/>
            <person name="Lokyitsang T."/>
            <person name="Lokyitsang Y."/>
            <person name="Lubonja R."/>
            <person name="Lui A."/>
            <person name="MacDonald P."/>
            <person name="Magnisalis V."/>
            <person name="Maru K."/>
            <person name="Matthews C."/>
            <person name="McCusker W."/>
            <person name="McDonough S."/>
            <person name="Mehta T."/>
            <person name="Meldrim J."/>
            <person name="Meneus L."/>
            <person name="Mihai O."/>
            <person name="Mihalev A."/>
            <person name="Mihova T."/>
            <person name="Mittelman R."/>
            <person name="Mlenga V."/>
            <person name="Montmayeur A."/>
            <person name="Mulrain L."/>
            <person name="Navidi A."/>
            <person name="Naylor J."/>
            <person name="Negash T."/>
            <person name="Nguyen T."/>
            <person name="Nguyen N."/>
            <person name="Nicol R."/>
            <person name="Norbu C."/>
            <person name="Norbu N."/>
            <person name="Novod N."/>
            <person name="O'Neill B."/>
            <person name="Osman S."/>
            <person name="Markiewicz E."/>
            <person name="Oyono O.L."/>
            <person name="Patti C."/>
            <person name="Phunkhang P."/>
            <person name="Pierre F."/>
            <person name="Priest M."/>
            <person name="Raghuraman S."/>
            <person name="Rege F."/>
            <person name="Reyes R."/>
            <person name="Rise C."/>
            <person name="Rogov P."/>
            <person name="Ross K."/>
            <person name="Ryan E."/>
            <person name="Settipalli S."/>
            <person name="Shea T."/>
            <person name="Sherpa N."/>
            <person name="Shi L."/>
            <person name="Shih D."/>
            <person name="Sparrow T."/>
            <person name="Spaulding J."/>
            <person name="Stalker J."/>
            <person name="Stange-Thomann N."/>
            <person name="Stavropoulos S."/>
            <person name="Stone C."/>
            <person name="Strader C."/>
            <person name="Tesfaye S."/>
            <person name="Thomson T."/>
            <person name="Thoulutsang Y."/>
            <person name="Thoulutsang D."/>
            <person name="Topham K."/>
            <person name="Topping I."/>
            <person name="Tsamla T."/>
            <person name="Vassiliev H."/>
            <person name="Vo A."/>
            <person name="Wangchuk T."/>
            <person name="Wangdi T."/>
            <person name="Weiand M."/>
            <person name="Wilkinson J."/>
            <person name="Wilson A."/>
            <person name="Yadav S."/>
            <person name="Young G."/>
            <person name="Yu Q."/>
            <person name="Zembek L."/>
            <person name="Zhong D."/>
            <person name="Zimmer A."/>
            <person name="Zwirko Z."/>
            <person name="Jaffe D.B."/>
            <person name="Alvarez P."/>
            <person name="Brockman W."/>
            <person name="Butler J."/>
            <person name="Chin C."/>
            <person name="Gnerre S."/>
            <person name="Grabherr M."/>
            <person name="Kleber M."/>
            <person name="Mauceli E."/>
            <person name="MacCallum I."/>
        </authorList>
    </citation>
    <scope>NUCLEOTIDE SEQUENCE [LARGE SCALE GENOMIC DNA]</scope>
    <source>
        <strain evidence="4">Tucson 15287-2541.00</strain>
    </source>
</reference>
<dbReference type="Proteomes" id="UP000001070">
    <property type="component" value="Unassembled WGS sequence"/>
</dbReference>
<evidence type="ECO:0000313" key="3">
    <source>
        <dbReference type="EMBL" id="EDV92333.1"/>
    </source>
</evidence>
<dbReference type="OMA" id="CPVMVVE"/>
<feature type="region of interest" description="Disordered" evidence="1">
    <location>
        <begin position="244"/>
        <end position="282"/>
    </location>
</feature>
<feature type="compositionally biased region" description="Polar residues" evidence="1">
    <location>
        <begin position="436"/>
        <end position="454"/>
    </location>
</feature>
<dbReference type="GO" id="GO:0003677">
    <property type="term" value="F:DNA binding"/>
    <property type="evidence" value="ECO:0007669"/>
    <property type="project" value="InterPro"/>
</dbReference>
<evidence type="ECO:0000256" key="1">
    <source>
        <dbReference type="SAM" id="MobiDB-lite"/>
    </source>
</evidence>
<feature type="compositionally biased region" description="Low complexity" evidence="1">
    <location>
        <begin position="1"/>
        <end position="25"/>
    </location>
</feature>